<dbReference type="GO" id="GO:0005507">
    <property type="term" value="F:copper ion binding"/>
    <property type="evidence" value="ECO:0007669"/>
    <property type="project" value="InterPro"/>
</dbReference>
<evidence type="ECO:0000313" key="3">
    <source>
        <dbReference type="EMBL" id="TCZ55810.1"/>
    </source>
</evidence>
<comment type="caution">
    <text evidence="3">The sequence shown here is derived from an EMBL/GenBank/DDBJ whole genome shotgun (WGS) entry which is preliminary data.</text>
</comment>
<keyword evidence="4" id="KW-1185">Reference proteome</keyword>
<evidence type="ECO:0000313" key="4">
    <source>
        <dbReference type="Proteomes" id="UP000295023"/>
    </source>
</evidence>
<evidence type="ECO:0000256" key="1">
    <source>
        <dbReference type="SAM" id="MobiDB-lite"/>
    </source>
</evidence>
<proteinExistence type="predicted"/>
<dbReference type="InterPro" id="IPR007939">
    <property type="entry name" value="Cu-R_B_prcur"/>
</dbReference>
<dbReference type="AlphaFoldDB" id="A0A4R4D630"/>
<feature type="region of interest" description="Disordered" evidence="1">
    <location>
        <begin position="28"/>
        <end position="51"/>
    </location>
</feature>
<evidence type="ECO:0000256" key="2">
    <source>
        <dbReference type="SAM" id="SignalP"/>
    </source>
</evidence>
<feature type="chain" id="PRO_5020344096" evidence="2">
    <location>
        <begin position="24"/>
        <end position="277"/>
    </location>
</feature>
<dbReference type="GO" id="GO:0009279">
    <property type="term" value="C:cell outer membrane"/>
    <property type="evidence" value="ECO:0007669"/>
    <property type="project" value="InterPro"/>
</dbReference>
<sequence>MTSKFLQVLAVGVWALMAPAAWAQQAGGHEAHATPAAPRPSPVSGGSMTVASADEHSGHAPLYFGAVLFDQLEMRSNGRGNPLFAWEGLGYYGSDYHRIWVNARGETNRDRGGLERAEVQALYSRLVGYYWDVQAGVRHDFQIDPRQGTPSRTYGVFGLQGLAPGFFEVQLHGFVSERGTLLARAAASYDLLITNRLILQPEAELNFAAGRDSDALIAPGLYRVEAGLRLRYEITREFAPYIGYSYESYTGGAAGLNRRLGEKPSQSTVVAGIRLFF</sequence>
<dbReference type="OrthoDB" id="9778934at2"/>
<dbReference type="EMBL" id="SKBM01000025">
    <property type="protein sequence ID" value="TCZ55810.1"/>
    <property type="molecule type" value="Genomic_DNA"/>
</dbReference>
<dbReference type="Proteomes" id="UP000295023">
    <property type="component" value="Unassembled WGS sequence"/>
</dbReference>
<dbReference type="Pfam" id="PF05275">
    <property type="entry name" value="CopB"/>
    <property type="match status" value="1"/>
</dbReference>
<gene>
    <name evidence="3" type="ORF">EXY23_21020</name>
</gene>
<dbReference type="GO" id="GO:0006878">
    <property type="term" value="P:intracellular copper ion homeostasis"/>
    <property type="evidence" value="ECO:0007669"/>
    <property type="project" value="InterPro"/>
</dbReference>
<dbReference type="RefSeq" id="WP_132294230.1">
    <property type="nucleotide sequence ID" value="NZ_SKBM01000025.1"/>
</dbReference>
<protein>
    <submittedName>
        <fullName evidence="3">Copper resistance protein B</fullName>
    </submittedName>
</protein>
<accession>A0A4R4D630</accession>
<name>A0A4R4D630_9PROT</name>
<feature type="signal peptide" evidence="2">
    <location>
        <begin position="1"/>
        <end position="23"/>
    </location>
</feature>
<reference evidence="3 4" key="1">
    <citation type="submission" date="2019-03" db="EMBL/GenBank/DDBJ databases">
        <title>Paracraurococcus aquatilis NE82 genome sequence.</title>
        <authorList>
            <person name="Zhao Y."/>
            <person name="Du Z."/>
        </authorList>
    </citation>
    <scope>NUCLEOTIDE SEQUENCE [LARGE SCALE GENOMIC DNA]</scope>
    <source>
        <strain evidence="3 4">NE82</strain>
    </source>
</reference>
<organism evidence="3 4">
    <name type="scientific">Roseicella aquatilis</name>
    <dbReference type="NCBI Taxonomy" id="2527868"/>
    <lineage>
        <taxon>Bacteria</taxon>
        <taxon>Pseudomonadati</taxon>
        <taxon>Pseudomonadota</taxon>
        <taxon>Alphaproteobacteria</taxon>
        <taxon>Acetobacterales</taxon>
        <taxon>Roseomonadaceae</taxon>
        <taxon>Roseicella</taxon>
    </lineage>
</organism>
<keyword evidence="2" id="KW-0732">Signal</keyword>